<feature type="transmembrane region" description="Helical" evidence="14">
    <location>
        <begin position="125"/>
        <end position="144"/>
    </location>
</feature>
<feature type="transmembrane region" description="Helical" evidence="14">
    <location>
        <begin position="450"/>
        <end position="471"/>
    </location>
</feature>
<feature type="transmembrane region" description="Helical" evidence="14">
    <location>
        <begin position="156"/>
        <end position="175"/>
    </location>
</feature>
<feature type="transmembrane region" description="Helical" evidence="14">
    <location>
        <begin position="318"/>
        <end position="346"/>
    </location>
</feature>
<keyword evidence="9" id="KW-0406">Ion transport</keyword>
<evidence type="ECO:0000313" key="15">
    <source>
        <dbReference type="EMBL" id="PPS21730.1"/>
    </source>
</evidence>
<sequence length="501" mass="54448">MITNWIILIISSIALIAIGYWSQLKIKEGASEGFLLGAKSIGAFVGAGTLMATGYSGWGFIGSPGTTYAYGAIEIFANFFFAPAITFGTLFFAGFMRNRAEESGGFTVPEYIAKTHHGSDKQKRIVHGFGGIATFVFLSVYIIGQIRAIGLVGSQWLGISEHTASIILMIVIIIFTVQGGLLAVAITDTIMCIGMLIASVIVYLTIVKDIPMLELIQKVGEIKPEFINPETSVPYGNAKYSVFLVFIYAFLFTTTLPYMSVRFLSFKKNVNIPLMSLYMAPMGIILSLVPIAGLYMFYKNPNLQNPDSAMPVFLTTYLHPAIGGMIILFILFAMLSTISSVLQALASSLSHDLVVSITNKPEKSSPMTNRLGVIFTGIWGLILTYLAPQGMLNKIAYIGTGGLIAMFVGPIMMRTIVKANITSALLSMIIGLITSTIFILKLNIGWVEAPIFAGLIGSGVYVVYGFIANGMKRVPEEEKIKDSKNNIKNNNKKIKEAEDTI</sequence>
<protein>
    <submittedName>
        <fullName evidence="15">Sodium:solute symporter</fullName>
    </submittedName>
</protein>
<dbReference type="InterPro" id="IPR001734">
    <property type="entry name" value="Na/solute_symporter"/>
</dbReference>
<evidence type="ECO:0000256" key="7">
    <source>
        <dbReference type="ARBA" id="ARBA00022989"/>
    </source>
</evidence>
<keyword evidence="16" id="KW-1185">Reference proteome</keyword>
<reference evidence="15 16" key="1">
    <citation type="submission" date="2014-04" db="EMBL/GenBank/DDBJ databases">
        <title>Whole genome sequence of 'Brachyspira hampsonii' D13-03603F2.</title>
        <authorList>
            <person name="Patterson A.H."/>
            <person name="Chaban B."/>
            <person name="Fernando C."/>
            <person name="Harding J.C."/>
            <person name="Hill J.E."/>
        </authorList>
    </citation>
    <scope>NUCLEOTIDE SEQUENCE [LARGE SCALE GENOMIC DNA]</scope>
    <source>
        <strain evidence="15 16">D13-03603F2</strain>
    </source>
</reference>
<evidence type="ECO:0000256" key="13">
    <source>
        <dbReference type="RuleBase" id="RU362091"/>
    </source>
</evidence>
<feature type="transmembrane region" description="Helical" evidence="14">
    <location>
        <begin position="276"/>
        <end position="298"/>
    </location>
</feature>
<dbReference type="InterPro" id="IPR050277">
    <property type="entry name" value="Sodium:Solute_Symporter"/>
</dbReference>
<keyword evidence="7 14" id="KW-1133">Transmembrane helix</keyword>
<keyword evidence="4" id="KW-1003">Cell membrane</keyword>
<dbReference type="CDD" id="cd10322">
    <property type="entry name" value="SLC5sbd"/>
    <property type="match status" value="1"/>
</dbReference>
<evidence type="ECO:0000256" key="4">
    <source>
        <dbReference type="ARBA" id="ARBA00022475"/>
    </source>
</evidence>
<feature type="transmembrane region" description="Helical" evidence="14">
    <location>
        <begin position="394"/>
        <end position="413"/>
    </location>
</feature>
<dbReference type="Gene3D" id="1.20.1730.10">
    <property type="entry name" value="Sodium/glucose cotransporter"/>
    <property type="match status" value="1"/>
</dbReference>
<keyword evidence="6" id="KW-0769">Symport</keyword>
<keyword evidence="8" id="KW-0915">Sodium</keyword>
<evidence type="ECO:0000256" key="8">
    <source>
        <dbReference type="ARBA" id="ARBA00023053"/>
    </source>
</evidence>
<comment type="catalytic activity">
    <reaction evidence="12">
        <text>L-proline(in) + Na(+)(in) = L-proline(out) + Na(+)(out)</text>
        <dbReference type="Rhea" id="RHEA:28967"/>
        <dbReference type="ChEBI" id="CHEBI:29101"/>
        <dbReference type="ChEBI" id="CHEBI:60039"/>
    </reaction>
</comment>
<evidence type="ECO:0000256" key="14">
    <source>
        <dbReference type="SAM" id="Phobius"/>
    </source>
</evidence>
<dbReference type="PANTHER" id="PTHR48086">
    <property type="entry name" value="SODIUM/PROLINE SYMPORTER-RELATED"/>
    <property type="match status" value="1"/>
</dbReference>
<keyword evidence="3" id="KW-0813">Transport</keyword>
<dbReference type="Pfam" id="PF00474">
    <property type="entry name" value="SSF"/>
    <property type="match status" value="1"/>
</dbReference>
<organism evidence="15 16">
    <name type="scientific">Brachyspira murdochii</name>
    <dbReference type="NCBI Taxonomy" id="84378"/>
    <lineage>
        <taxon>Bacteria</taxon>
        <taxon>Pseudomonadati</taxon>
        <taxon>Spirochaetota</taxon>
        <taxon>Spirochaetia</taxon>
        <taxon>Brachyspirales</taxon>
        <taxon>Brachyspiraceae</taxon>
        <taxon>Brachyspira</taxon>
    </lineage>
</organism>
<accession>A0ABX5B379</accession>
<evidence type="ECO:0000256" key="9">
    <source>
        <dbReference type="ARBA" id="ARBA00023065"/>
    </source>
</evidence>
<evidence type="ECO:0000256" key="12">
    <source>
        <dbReference type="ARBA" id="ARBA00033708"/>
    </source>
</evidence>
<evidence type="ECO:0000256" key="1">
    <source>
        <dbReference type="ARBA" id="ARBA00004651"/>
    </source>
</evidence>
<evidence type="ECO:0000256" key="3">
    <source>
        <dbReference type="ARBA" id="ARBA00022448"/>
    </source>
</evidence>
<dbReference type="InterPro" id="IPR038377">
    <property type="entry name" value="Na/Glc_symporter_sf"/>
</dbReference>
<evidence type="ECO:0000256" key="5">
    <source>
        <dbReference type="ARBA" id="ARBA00022692"/>
    </source>
</evidence>
<evidence type="ECO:0000256" key="6">
    <source>
        <dbReference type="ARBA" id="ARBA00022847"/>
    </source>
</evidence>
<feature type="transmembrane region" description="Helical" evidence="14">
    <location>
        <begin position="425"/>
        <end position="444"/>
    </location>
</feature>
<feature type="transmembrane region" description="Helical" evidence="14">
    <location>
        <begin position="367"/>
        <end position="388"/>
    </location>
</feature>
<comment type="similarity">
    <text evidence="2 13">Belongs to the sodium:solute symporter (SSF) (TC 2.A.21) family.</text>
</comment>
<evidence type="ECO:0000256" key="10">
    <source>
        <dbReference type="ARBA" id="ARBA00023136"/>
    </source>
</evidence>
<name>A0ABX5B379_9SPIR</name>
<comment type="subcellular location">
    <subcellularLocation>
        <location evidence="1">Cell membrane</location>
        <topology evidence="1">Multi-pass membrane protein</topology>
    </subcellularLocation>
</comment>
<evidence type="ECO:0000256" key="2">
    <source>
        <dbReference type="ARBA" id="ARBA00006434"/>
    </source>
</evidence>
<keyword evidence="11" id="KW-0739">Sodium transport</keyword>
<gene>
    <name evidence="15" type="ORF">DJ52_09005</name>
</gene>
<keyword evidence="5 14" id="KW-0812">Transmembrane</keyword>
<evidence type="ECO:0000256" key="11">
    <source>
        <dbReference type="ARBA" id="ARBA00023201"/>
    </source>
</evidence>
<feature type="transmembrane region" description="Helical" evidence="14">
    <location>
        <begin position="34"/>
        <end position="55"/>
    </location>
</feature>
<keyword evidence="10 14" id="KW-0472">Membrane</keyword>
<proteinExistence type="inferred from homology"/>
<dbReference type="PANTHER" id="PTHR48086:SF3">
    <property type="entry name" value="SODIUM_PROLINE SYMPORTER"/>
    <property type="match status" value="1"/>
</dbReference>
<dbReference type="EMBL" id="JJMJ01000143">
    <property type="protein sequence ID" value="PPS21730.1"/>
    <property type="molecule type" value="Genomic_DNA"/>
</dbReference>
<dbReference type="PROSITE" id="PS50283">
    <property type="entry name" value="NA_SOLUT_SYMP_3"/>
    <property type="match status" value="1"/>
</dbReference>
<dbReference type="Proteomes" id="UP000238924">
    <property type="component" value="Unassembled WGS sequence"/>
</dbReference>
<dbReference type="RefSeq" id="WP_104618665.1">
    <property type="nucleotide sequence ID" value="NZ_JJMJ01000143.1"/>
</dbReference>
<comment type="caution">
    <text evidence="15">The sequence shown here is derived from an EMBL/GenBank/DDBJ whole genome shotgun (WGS) entry which is preliminary data.</text>
</comment>
<feature type="transmembrane region" description="Helical" evidence="14">
    <location>
        <begin position="182"/>
        <end position="206"/>
    </location>
</feature>
<feature type="transmembrane region" description="Helical" evidence="14">
    <location>
        <begin position="75"/>
        <end position="95"/>
    </location>
</feature>
<evidence type="ECO:0000313" key="16">
    <source>
        <dbReference type="Proteomes" id="UP000238924"/>
    </source>
</evidence>
<feature type="transmembrane region" description="Helical" evidence="14">
    <location>
        <begin position="6"/>
        <end position="22"/>
    </location>
</feature>
<feature type="transmembrane region" description="Helical" evidence="14">
    <location>
        <begin position="240"/>
        <end position="264"/>
    </location>
</feature>